<sequence>MEVWVEMRFIDGVDIPEEVLKAHSEGRLVLFVGAGVSKSEPSSLPLFHELARQLGDRARQPFEKIHEEQIDTFIGSLPERFDSHYHAAELLRPEGSAPNDLHRAIAKVAHSSGKPKIVTTNFDTHLSTAAQELSIDLGDLWIGPALPLGRDFSGIVHLHGSLSRDHDELILDDRGFGRAYFGDGWAPRFLQPMFSENVVLFIGYSLSDTVMRYLTLGLPSKTSRYVLVQEGEENGEALLRLQVTPITYPNPDGSYSELPRVLHAWADWKSMRTDDHKDRISEIVSVWEADDPEGESRLPQLSVLDEDYLLAQLSTVEGVKVFTELATSFKWLEWVERVPEHKVNFDPKSEISDVSRIFAQWFASTYVGIPARSSAAMLALRRQGQKIHPVLIQDIAFALHDLRRLDIRAAQKWQVFLATSLHDYSAPRPLEHLLPLTGENRSLHTAIVRQALTPFLSIRSSFATLWQETAAWPRTEIAWPLRTHDMQEYIGAWVDSQDVTDLAKLQILESALVSAYEMLDAYNGLTMRGVLEIGRSAIEPHSQDNHVEPIDIIINALRDIGAAMPKISPPLYERWWETGFGLFQRLALHLIACSPGISSDEKIIWLLDREILFDLGTKHEAFQVLKFAVPSATPSTRDLLLKKVLAGDPEDREYEGWERTREYEIYNLLVWLTRADPNWRQATDELTRIQQENLDFGERTNPDFSMWHGSADWVPEPDPPVAEFSELIEADPFGALEWFGELNRKGSRLSEDPYDAAYALLRGIAFEHPNKGISIWNVAGKAKVGGEGAGFLSALVVGWTQAELRDVELPVLRLVEELKGEETSLRTVTTFLLEQSRKNHDGPDSTFLKEMRILAQSVWDNSKNSFKPYADARPSDLALNSWPSDLVRFWISQVQRRWRHETNSWKGLNNQESTALESLLQGPEDALYAVWPAVGSELYFFDAADPEFTDSYILPLFSNKKSVRHVWEPFLFHSRVSPRVLEAGLLTALVEAFESLSDLELGGLEDQFVSLTASVVNFAPLEGEERQRILDAAVIAENGDHATKFASEVVKQLQQDSLKAEAAWNLWIHEYLQQRLKGIPRTATKAELSGWASIVPMVGSNIPDAIALFKGKDLSLNVDRGATECIREVLEIYGSELVAFFAELIGNSDPAEFLAEYRVKELVDLVRDSLGDECAQQLIDSATNAGFRRQNK</sequence>
<reference evidence="1" key="1">
    <citation type="submission" date="2024-02" db="EMBL/GenBank/DDBJ databases">
        <title>Tomenella chthoni gen. nov. sp. nov., a member of the family Jonesiaceae isolated from bat guano.</title>
        <authorList>
            <person name="Miller S.L."/>
            <person name="King J."/>
            <person name="Sankaranarayanan K."/>
            <person name="Lawson P.A."/>
        </authorList>
    </citation>
    <scope>NUCLEOTIDE SEQUENCE</scope>
    <source>
        <strain evidence="1">BS-20</strain>
    </source>
</reference>
<dbReference type="InterPro" id="IPR029035">
    <property type="entry name" value="DHS-like_NAD/FAD-binding_dom"/>
</dbReference>
<dbReference type="Pfam" id="PF13289">
    <property type="entry name" value="SIR2_2"/>
    <property type="match status" value="1"/>
</dbReference>
<proteinExistence type="predicted"/>
<dbReference type="SUPFAM" id="SSF52467">
    <property type="entry name" value="DHS-like NAD/FAD-binding domain"/>
    <property type="match status" value="1"/>
</dbReference>
<dbReference type="AlphaFoldDB" id="A0AAU7DSV1"/>
<accession>A0AAU7DSV1</accession>
<dbReference type="Gene3D" id="3.40.50.1220">
    <property type="entry name" value="TPP-binding domain"/>
    <property type="match status" value="1"/>
</dbReference>
<gene>
    <name evidence="1" type="ORF">V5R04_09125</name>
</gene>
<evidence type="ECO:0000313" key="1">
    <source>
        <dbReference type="EMBL" id="XBH20409.1"/>
    </source>
</evidence>
<name>A0AAU7DSV1_9MICO</name>
<organism evidence="1">
    <name type="scientific">Jonesiaceae bacterium BS-20</name>
    <dbReference type="NCBI Taxonomy" id="3120821"/>
    <lineage>
        <taxon>Bacteria</taxon>
        <taxon>Bacillati</taxon>
        <taxon>Actinomycetota</taxon>
        <taxon>Actinomycetes</taxon>
        <taxon>Micrococcales</taxon>
        <taxon>Jonesiaceae</taxon>
    </lineage>
</organism>
<dbReference type="EMBL" id="CP146203">
    <property type="protein sequence ID" value="XBH20409.1"/>
    <property type="molecule type" value="Genomic_DNA"/>
</dbReference>
<protein>
    <submittedName>
        <fullName evidence="1">SIR2 family protein</fullName>
    </submittedName>
</protein>